<protein>
    <submittedName>
        <fullName evidence="5">Extracellular solute-binding protein</fullName>
    </submittedName>
</protein>
<evidence type="ECO:0000256" key="2">
    <source>
        <dbReference type="ARBA" id="ARBA00022448"/>
    </source>
</evidence>
<dbReference type="PANTHER" id="PTHR30061">
    <property type="entry name" value="MALTOSE-BINDING PERIPLASMIC PROTEIN"/>
    <property type="match status" value="1"/>
</dbReference>
<feature type="signal peptide" evidence="4">
    <location>
        <begin position="1"/>
        <end position="30"/>
    </location>
</feature>
<comment type="caution">
    <text evidence="5">The sequence shown here is derived from an EMBL/GenBank/DDBJ whole genome shotgun (WGS) entry which is preliminary data.</text>
</comment>
<evidence type="ECO:0000313" key="6">
    <source>
        <dbReference type="Proteomes" id="UP001387100"/>
    </source>
</evidence>
<dbReference type="Pfam" id="PF13416">
    <property type="entry name" value="SBP_bac_8"/>
    <property type="match status" value="1"/>
</dbReference>
<gene>
    <name evidence="5" type="ORF">WDZ17_01480</name>
</gene>
<evidence type="ECO:0000313" key="5">
    <source>
        <dbReference type="EMBL" id="MEJ5943967.1"/>
    </source>
</evidence>
<evidence type="ECO:0000256" key="3">
    <source>
        <dbReference type="ARBA" id="ARBA00022729"/>
    </source>
</evidence>
<sequence>MPVTPARRARPRTSTRSALVRLTAALAAVAAGTTGCTFSSAEAGSGDTVLTFWHYFQGAQQEWLERQVADFEADHPGVDIQLVETVGSQHVQRLLASTVTGTTPDLFINNIVVDYPTLTSAGVMLDLSPYWDDYADADQFPSSAVWRSGDAVYDLLPYNNLLGLYMNTDVAGRYGITEPPATLPELAQDLAAVTDGGDGGLALSAAPSVEGAWLFAPELLGEGIGYCNFSGPQVVDSFTRLADWARDGYVPQAAATWDQNASWQQFMTGRYAFALNGNWQLGNVGSADFGYVTAQYPAPADGSSTVYPGGEGFAIGATSEHPDLAWEFLQDEVLSRDGLLSLYEAAGSIPLRADLADSPQLADDPDVQPFVRATRSTAEWPDNTSTAEMQTALGEAVSATVSGQLGGRAAARQAVADIGQARSEGDVVGGEACS</sequence>
<dbReference type="PANTHER" id="PTHR30061:SF50">
    <property type="entry name" value="MALTOSE_MALTODEXTRIN-BINDING PERIPLASMIC PROTEIN"/>
    <property type="match status" value="1"/>
</dbReference>
<reference evidence="5 6" key="1">
    <citation type="journal article" date="2017" name="Int. J. Syst. Evol. Microbiol.">
        <title>Pseudokineococcus basanitobsidens sp. nov., isolated from volcanic rock.</title>
        <authorList>
            <person name="Lee D.W."/>
            <person name="Park M.Y."/>
            <person name="Kim J.J."/>
            <person name="Kim B.S."/>
        </authorList>
    </citation>
    <scope>NUCLEOTIDE SEQUENCE [LARGE SCALE GENOMIC DNA]</scope>
    <source>
        <strain evidence="5 6">DSM 103726</strain>
    </source>
</reference>
<dbReference type="Proteomes" id="UP001387100">
    <property type="component" value="Unassembled WGS sequence"/>
</dbReference>
<comment type="similarity">
    <text evidence="1">Belongs to the bacterial solute-binding protein 1 family.</text>
</comment>
<dbReference type="SUPFAM" id="SSF53850">
    <property type="entry name" value="Periplasmic binding protein-like II"/>
    <property type="match status" value="1"/>
</dbReference>
<proteinExistence type="inferred from homology"/>
<dbReference type="InterPro" id="IPR006059">
    <property type="entry name" value="SBP"/>
</dbReference>
<evidence type="ECO:0000256" key="4">
    <source>
        <dbReference type="SAM" id="SignalP"/>
    </source>
</evidence>
<feature type="chain" id="PRO_5046355821" evidence="4">
    <location>
        <begin position="31"/>
        <end position="434"/>
    </location>
</feature>
<keyword evidence="2" id="KW-0813">Transport</keyword>
<keyword evidence="3 4" id="KW-0732">Signal</keyword>
<dbReference type="EMBL" id="JBBIAA010000001">
    <property type="protein sequence ID" value="MEJ5943967.1"/>
    <property type="molecule type" value="Genomic_DNA"/>
</dbReference>
<organism evidence="5 6">
    <name type="scientific">Pseudokineococcus basanitobsidens</name>
    <dbReference type="NCBI Taxonomy" id="1926649"/>
    <lineage>
        <taxon>Bacteria</taxon>
        <taxon>Bacillati</taxon>
        <taxon>Actinomycetota</taxon>
        <taxon>Actinomycetes</taxon>
        <taxon>Kineosporiales</taxon>
        <taxon>Kineosporiaceae</taxon>
        <taxon>Pseudokineococcus</taxon>
    </lineage>
</organism>
<evidence type="ECO:0000256" key="1">
    <source>
        <dbReference type="ARBA" id="ARBA00008520"/>
    </source>
</evidence>
<keyword evidence="6" id="KW-1185">Reference proteome</keyword>
<name>A0ABU8RFV1_9ACTN</name>
<dbReference type="RefSeq" id="WP_339573357.1">
    <property type="nucleotide sequence ID" value="NZ_JBBIAA010000001.1"/>
</dbReference>
<accession>A0ABU8RFV1</accession>
<dbReference type="Gene3D" id="3.40.190.10">
    <property type="entry name" value="Periplasmic binding protein-like II"/>
    <property type="match status" value="1"/>
</dbReference>